<reference evidence="1" key="2">
    <citation type="submission" date="2025-09" db="UniProtKB">
        <authorList>
            <consortium name="Ensembl"/>
        </authorList>
    </citation>
    <scope>IDENTIFICATION</scope>
</reference>
<name>A0A7N8YL51_9TELE</name>
<accession>A0A7N8YL51</accession>
<evidence type="ECO:0000313" key="2">
    <source>
        <dbReference type="Proteomes" id="UP000261640"/>
    </source>
</evidence>
<organism evidence="1 2">
    <name type="scientific">Mastacembelus armatus</name>
    <name type="common">zig-zag eel</name>
    <dbReference type="NCBI Taxonomy" id="205130"/>
    <lineage>
        <taxon>Eukaryota</taxon>
        <taxon>Metazoa</taxon>
        <taxon>Chordata</taxon>
        <taxon>Craniata</taxon>
        <taxon>Vertebrata</taxon>
        <taxon>Euteleostomi</taxon>
        <taxon>Actinopterygii</taxon>
        <taxon>Neopterygii</taxon>
        <taxon>Teleostei</taxon>
        <taxon>Neoteleostei</taxon>
        <taxon>Acanthomorphata</taxon>
        <taxon>Anabantaria</taxon>
        <taxon>Synbranchiformes</taxon>
        <taxon>Mastacembelidae</taxon>
        <taxon>Mastacembelus</taxon>
    </lineage>
</organism>
<keyword evidence="2" id="KW-1185">Reference proteome</keyword>
<dbReference type="InParanoid" id="A0A7N8YL51"/>
<reference evidence="1" key="1">
    <citation type="submission" date="2025-08" db="UniProtKB">
        <authorList>
            <consortium name="Ensembl"/>
        </authorList>
    </citation>
    <scope>IDENTIFICATION</scope>
</reference>
<dbReference type="Proteomes" id="UP000261640">
    <property type="component" value="Unplaced"/>
</dbReference>
<dbReference type="AlphaFoldDB" id="A0A7N8YL51"/>
<evidence type="ECO:0000313" key="1">
    <source>
        <dbReference type="Ensembl" id="ENSMAMP00000064740.1"/>
    </source>
</evidence>
<protein>
    <submittedName>
        <fullName evidence="1">Uncharacterized protein</fullName>
    </submittedName>
</protein>
<proteinExistence type="predicted"/>
<sequence length="70" mass="8121">MTKAHGALKAMHARHTDAYCRHTVNSVNPRQQSYARTLPYFLLQTASDEKWPHTYLTSNINFTKGSDRER</sequence>
<dbReference type="Ensembl" id="ENSMAMT00000061639.1">
    <property type="protein sequence ID" value="ENSMAMP00000064740.1"/>
    <property type="gene ID" value="ENSMAMG00000027455.1"/>
</dbReference>